<proteinExistence type="inferred from homology"/>
<dbReference type="Proteomes" id="UP000185999">
    <property type="component" value="Unassembled WGS sequence"/>
</dbReference>
<evidence type="ECO:0000313" key="7">
    <source>
        <dbReference type="Proteomes" id="UP000185999"/>
    </source>
</evidence>
<dbReference type="InterPro" id="IPR000847">
    <property type="entry name" value="LysR_HTH_N"/>
</dbReference>
<evidence type="ECO:0000256" key="2">
    <source>
        <dbReference type="ARBA" id="ARBA00023015"/>
    </source>
</evidence>
<evidence type="ECO:0000256" key="3">
    <source>
        <dbReference type="ARBA" id="ARBA00023125"/>
    </source>
</evidence>
<accession>A0A1N7IWA5</accession>
<dbReference type="FunFam" id="1.10.10.10:FF:000001">
    <property type="entry name" value="LysR family transcriptional regulator"/>
    <property type="match status" value="1"/>
</dbReference>
<dbReference type="Pfam" id="PF00126">
    <property type="entry name" value="HTH_1"/>
    <property type="match status" value="1"/>
</dbReference>
<dbReference type="InterPro" id="IPR005119">
    <property type="entry name" value="LysR_subst-bd"/>
</dbReference>
<dbReference type="STRING" id="619304.SAMN05421760_101224"/>
<dbReference type="GO" id="GO:0006351">
    <property type="term" value="P:DNA-templated transcription"/>
    <property type="evidence" value="ECO:0007669"/>
    <property type="project" value="TreeGrafter"/>
</dbReference>
<gene>
    <name evidence="6" type="ORF">SAMN05421760_101224</name>
</gene>
<dbReference type="SUPFAM" id="SSF46785">
    <property type="entry name" value="Winged helix' DNA-binding domain"/>
    <property type="match status" value="1"/>
</dbReference>
<reference evidence="7" key="1">
    <citation type="submission" date="2017-01" db="EMBL/GenBank/DDBJ databases">
        <authorList>
            <person name="Varghese N."/>
            <person name="Submissions S."/>
        </authorList>
    </citation>
    <scope>NUCLEOTIDE SEQUENCE [LARGE SCALE GENOMIC DNA]</scope>
    <source>
        <strain evidence="7">DSM 22306</strain>
    </source>
</reference>
<protein>
    <submittedName>
        <fullName evidence="6">Transcriptional regulator, LysR family</fullName>
    </submittedName>
</protein>
<dbReference type="AlphaFoldDB" id="A0A1N7IWA5"/>
<dbReference type="GO" id="GO:0003700">
    <property type="term" value="F:DNA-binding transcription factor activity"/>
    <property type="evidence" value="ECO:0007669"/>
    <property type="project" value="InterPro"/>
</dbReference>
<name>A0A1N7IWA5_9GAMM</name>
<dbReference type="PANTHER" id="PTHR30537">
    <property type="entry name" value="HTH-TYPE TRANSCRIPTIONAL REGULATOR"/>
    <property type="match status" value="1"/>
</dbReference>
<dbReference type="SUPFAM" id="SSF53850">
    <property type="entry name" value="Periplasmic binding protein-like II"/>
    <property type="match status" value="1"/>
</dbReference>
<keyword evidence="7" id="KW-1185">Reference proteome</keyword>
<dbReference type="FunFam" id="3.40.190.290:FF:000001">
    <property type="entry name" value="Transcriptional regulator, LysR family"/>
    <property type="match status" value="1"/>
</dbReference>
<sequence length="301" mass="33957">MIFMKLSDLDLFIRTADNGNITSAARELDISPAAASAAIKRLELQLGCSLFIRSTRKLRLTSAGERYLPHCRRALAELMDAQQALEQDKTQLSGVLNISVSSDFGRNLLLPWLDEFMAQHPQLSISLNASDSLSDFYHDRVDVALRYGKPDDSSLVAFPICETERIICASPLYIERHGRPERPEDLADHNCLLYLLGNRTYDLWSFTHNQAAMKIRVQGNRICNDADLVHRWAVSGQGIALKSRLDMTLDLRAGKVIELLSGYATEPANLWLICPNRNQITPAVLMFRDMLRQRCKALLEN</sequence>
<feature type="domain" description="HTH lysR-type" evidence="5">
    <location>
        <begin position="4"/>
        <end position="61"/>
    </location>
</feature>
<evidence type="ECO:0000313" key="6">
    <source>
        <dbReference type="EMBL" id="SIS41349.1"/>
    </source>
</evidence>
<organism evidence="6 7">
    <name type="scientific">Neptunomonas antarctica</name>
    <dbReference type="NCBI Taxonomy" id="619304"/>
    <lineage>
        <taxon>Bacteria</taxon>
        <taxon>Pseudomonadati</taxon>
        <taxon>Pseudomonadota</taxon>
        <taxon>Gammaproteobacteria</taxon>
        <taxon>Oceanospirillales</taxon>
        <taxon>Oceanospirillaceae</taxon>
        <taxon>Neptunomonas</taxon>
    </lineage>
</organism>
<keyword evidence="2" id="KW-0805">Transcription regulation</keyword>
<dbReference type="Pfam" id="PF03466">
    <property type="entry name" value="LysR_substrate"/>
    <property type="match status" value="1"/>
</dbReference>
<comment type="similarity">
    <text evidence="1">Belongs to the LysR transcriptional regulatory family.</text>
</comment>
<dbReference type="Gene3D" id="1.10.10.10">
    <property type="entry name" value="Winged helix-like DNA-binding domain superfamily/Winged helix DNA-binding domain"/>
    <property type="match status" value="1"/>
</dbReference>
<keyword evidence="3" id="KW-0238">DNA-binding</keyword>
<evidence type="ECO:0000256" key="1">
    <source>
        <dbReference type="ARBA" id="ARBA00009437"/>
    </source>
</evidence>
<dbReference type="Gene3D" id="3.40.190.290">
    <property type="match status" value="1"/>
</dbReference>
<keyword evidence="4" id="KW-0804">Transcription</keyword>
<evidence type="ECO:0000256" key="4">
    <source>
        <dbReference type="ARBA" id="ARBA00023163"/>
    </source>
</evidence>
<dbReference type="InterPro" id="IPR036390">
    <property type="entry name" value="WH_DNA-bd_sf"/>
</dbReference>
<dbReference type="InterPro" id="IPR036388">
    <property type="entry name" value="WH-like_DNA-bd_sf"/>
</dbReference>
<dbReference type="InterPro" id="IPR058163">
    <property type="entry name" value="LysR-type_TF_proteobact-type"/>
</dbReference>
<dbReference type="CDD" id="cd08422">
    <property type="entry name" value="PBP2_CrgA_like"/>
    <property type="match status" value="1"/>
</dbReference>
<dbReference type="PRINTS" id="PR00039">
    <property type="entry name" value="HTHLYSR"/>
</dbReference>
<dbReference type="PANTHER" id="PTHR30537:SF21">
    <property type="entry name" value="HTH-TYPE TRANSCRIPTIONAL REGULATOR SINR-RELATED"/>
    <property type="match status" value="1"/>
</dbReference>
<dbReference type="EMBL" id="FTOE01000001">
    <property type="protein sequence ID" value="SIS41349.1"/>
    <property type="molecule type" value="Genomic_DNA"/>
</dbReference>
<dbReference type="GO" id="GO:0043565">
    <property type="term" value="F:sequence-specific DNA binding"/>
    <property type="evidence" value="ECO:0007669"/>
    <property type="project" value="TreeGrafter"/>
</dbReference>
<dbReference type="PROSITE" id="PS50931">
    <property type="entry name" value="HTH_LYSR"/>
    <property type="match status" value="1"/>
</dbReference>
<evidence type="ECO:0000259" key="5">
    <source>
        <dbReference type="PROSITE" id="PS50931"/>
    </source>
</evidence>